<comment type="caution">
    <text evidence="2">The sequence shown here is derived from an EMBL/GenBank/DDBJ whole genome shotgun (WGS) entry which is preliminary data.</text>
</comment>
<organism evidence="2 3">
    <name type="scientific">Chlamydomonas eustigma</name>
    <dbReference type="NCBI Taxonomy" id="1157962"/>
    <lineage>
        <taxon>Eukaryota</taxon>
        <taxon>Viridiplantae</taxon>
        <taxon>Chlorophyta</taxon>
        <taxon>core chlorophytes</taxon>
        <taxon>Chlorophyceae</taxon>
        <taxon>CS clade</taxon>
        <taxon>Chlamydomonadales</taxon>
        <taxon>Chlamydomonadaceae</taxon>
        <taxon>Chlamydomonas</taxon>
    </lineage>
</organism>
<dbReference type="AlphaFoldDB" id="A0A250XDR6"/>
<protein>
    <recommendedName>
        <fullName evidence="1">Pherophorin domain-containing protein</fullName>
    </recommendedName>
</protein>
<dbReference type="Proteomes" id="UP000232323">
    <property type="component" value="Unassembled WGS sequence"/>
</dbReference>
<feature type="domain" description="Pherophorin" evidence="1">
    <location>
        <begin position="117"/>
        <end position="245"/>
    </location>
</feature>
<sequence length="252" mass="26367">MNTYSFNILNMNILNFICNTTAPTTCVTVCALGGPETMSVCNSFVPGLSLAALEYNIGYGSYTCGTNMPPPPSPPPPPPFQDFPHSCFPGNSASNEGVGTGTGINGFAWNILPSFSGNNITFTVVPNPSCNPSYSGGSTCCSSNLNKIEFVINANCRGAIASVVGSLLPSYQFQTWPGTPPPGFTTGESLLIAKVTGMDLGGVQSQQVTITLRPDAVCSTPSKFLYNGEFWFAAYGTTTRLDGCCGTEIVGI</sequence>
<keyword evidence="3" id="KW-1185">Reference proteome</keyword>
<name>A0A250XDR6_9CHLO</name>
<evidence type="ECO:0000313" key="2">
    <source>
        <dbReference type="EMBL" id="GAX81206.1"/>
    </source>
</evidence>
<gene>
    <name evidence="2" type="ORF">CEUSTIGMA_g8638.t1</name>
</gene>
<dbReference type="InterPro" id="IPR024616">
    <property type="entry name" value="Pherophorin"/>
</dbReference>
<reference evidence="2 3" key="1">
    <citation type="submission" date="2017-08" db="EMBL/GenBank/DDBJ databases">
        <title>Acidophilic green algal genome provides insights into adaptation to an acidic environment.</title>
        <authorList>
            <person name="Hirooka S."/>
            <person name="Hirose Y."/>
            <person name="Kanesaki Y."/>
            <person name="Higuchi S."/>
            <person name="Fujiwara T."/>
            <person name="Onuma R."/>
            <person name="Era A."/>
            <person name="Ohbayashi R."/>
            <person name="Uzuka A."/>
            <person name="Nozaki H."/>
            <person name="Yoshikawa H."/>
            <person name="Miyagishima S.Y."/>
        </authorList>
    </citation>
    <scope>NUCLEOTIDE SEQUENCE [LARGE SCALE GENOMIC DNA]</scope>
    <source>
        <strain evidence="2 3">NIES-2499</strain>
    </source>
</reference>
<dbReference type="Pfam" id="PF12499">
    <property type="entry name" value="DUF3707"/>
    <property type="match status" value="1"/>
</dbReference>
<accession>A0A250XDR6</accession>
<dbReference type="OrthoDB" id="560081at2759"/>
<evidence type="ECO:0000259" key="1">
    <source>
        <dbReference type="Pfam" id="PF12499"/>
    </source>
</evidence>
<proteinExistence type="predicted"/>
<evidence type="ECO:0000313" key="3">
    <source>
        <dbReference type="Proteomes" id="UP000232323"/>
    </source>
</evidence>
<dbReference type="EMBL" id="BEGY01000062">
    <property type="protein sequence ID" value="GAX81206.1"/>
    <property type="molecule type" value="Genomic_DNA"/>
</dbReference>